<reference evidence="2 3" key="1">
    <citation type="submission" date="2024-09" db="EMBL/GenBank/DDBJ databases">
        <title>Rethinking Asexuality: The Enigmatic Case of Functional Sexual Genes in Lepraria (Stereocaulaceae).</title>
        <authorList>
            <person name="Doellman M."/>
            <person name="Sun Y."/>
            <person name="Barcenas-Pena A."/>
            <person name="Lumbsch H.T."/>
            <person name="Grewe F."/>
        </authorList>
    </citation>
    <scope>NUCLEOTIDE SEQUENCE [LARGE SCALE GENOMIC DNA]</scope>
    <source>
        <strain evidence="2 3">Grewe 0041</strain>
    </source>
</reference>
<comment type="caution">
    <text evidence="2">The sequence shown here is derived from an EMBL/GenBank/DDBJ whole genome shotgun (WGS) entry which is preliminary data.</text>
</comment>
<protein>
    <submittedName>
        <fullName evidence="2">Uncharacterized protein</fullName>
    </submittedName>
</protein>
<dbReference type="Proteomes" id="UP001590951">
    <property type="component" value="Unassembled WGS sequence"/>
</dbReference>
<organism evidence="2 3">
    <name type="scientific">Lepraria finkii</name>
    <dbReference type="NCBI Taxonomy" id="1340010"/>
    <lineage>
        <taxon>Eukaryota</taxon>
        <taxon>Fungi</taxon>
        <taxon>Dikarya</taxon>
        <taxon>Ascomycota</taxon>
        <taxon>Pezizomycotina</taxon>
        <taxon>Lecanoromycetes</taxon>
        <taxon>OSLEUM clade</taxon>
        <taxon>Lecanoromycetidae</taxon>
        <taxon>Lecanorales</taxon>
        <taxon>Lecanorineae</taxon>
        <taxon>Stereocaulaceae</taxon>
        <taxon>Lepraria</taxon>
    </lineage>
</organism>
<evidence type="ECO:0000256" key="1">
    <source>
        <dbReference type="SAM" id="MobiDB-lite"/>
    </source>
</evidence>
<feature type="compositionally biased region" description="Polar residues" evidence="1">
    <location>
        <begin position="108"/>
        <end position="121"/>
    </location>
</feature>
<evidence type="ECO:0000313" key="2">
    <source>
        <dbReference type="EMBL" id="KAL2051112.1"/>
    </source>
</evidence>
<feature type="compositionally biased region" description="Polar residues" evidence="1">
    <location>
        <begin position="420"/>
        <end position="432"/>
    </location>
</feature>
<sequence length="462" mass="52841">MSKRKSKTVSLEEDTINDWSKIRNESSSLSTPSPKTRVQSLKRGRPAKNSRLSASPHAPTIPLPGPFFEQEQSYPQTPPRIARRSSKGLSLDKEQSPLTLEQALSPDNEPSSMAMTRVKNQISKRRRHLTDEGSDPSSTRATTQPFQTPSLGNTQPSSALPQFVYPMPTVPAQPKDFHHLLTVSSSNNQKPALRRERAITYNGSTFTIPECTLVCALRMFVRHGNTGEHLDDDTATEVLKAYREGFGRHQNAQRSVVPDCQGLFDHVVSNHHRGGYMAEIWADLLGQVDHWNHIATRFWWDWIYYMDDLCRKYKLNHRLDELGTMINDEEILQRFNAVYENDQRIEFRPQRMPMPTLTAEQAQYKREMQILMQRRVQTQQWQQQQAIQAQRALLLGIHRPMQMPLPVPSTPEPKQKPNQEARPTTPQISQTSEMAKQMIMPLPFSTMPTHGPPNYGLGYATL</sequence>
<dbReference type="EMBL" id="JBHFEH010000038">
    <property type="protein sequence ID" value="KAL2051112.1"/>
    <property type="molecule type" value="Genomic_DNA"/>
</dbReference>
<proteinExistence type="predicted"/>
<accession>A0ABR4AZM7</accession>
<feature type="compositionally biased region" description="Polar residues" evidence="1">
    <location>
        <begin position="135"/>
        <end position="160"/>
    </location>
</feature>
<gene>
    <name evidence="2" type="ORF">ABVK25_008541</name>
</gene>
<evidence type="ECO:0000313" key="3">
    <source>
        <dbReference type="Proteomes" id="UP001590951"/>
    </source>
</evidence>
<name>A0ABR4AZM7_9LECA</name>
<feature type="compositionally biased region" description="Polar residues" evidence="1">
    <location>
        <begin position="25"/>
        <end position="39"/>
    </location>
</feature>
<feature type="region of interest" description="Disordered" evidence="1">
    <location>
        <begin position="403"/>
        <end position="432"/>
    </location>
</feature>
<feature type="region of interest" description="Disordered" evidence="1">
    <location>
        <begin position="1"/>
        <end position="160"/>
    </location>
</feature>
<keyword evidence="3" id="KW-1185">Reference proteome</keyword>